<evidence type="ECO:0000313" key="2">
    <source>
        <dbReference type="Proteomes" id="UP000828390"/>
    </source>
</evidence>
<proteinExistence type="predicted"/>
<sequence length="142" mass="16425">MFFLAFLQRWKKEYTVSVTTTSSKSRFTGLNKNGKRNVLVLHEKKLSSRVKLHRDSRYTTPLFSKVQPDEANVDLDKKLFFPDKLQARRRAEVRGRETTNRDRVNRTLEKQMRGDLLNGKRPPTQSCQKIATKEAGVLGCSP</sequence>
<dbReference type="EMBL" id="JAIWYP010000002">
    <property type="protein sequence ID" value="KAH3866501.1"/>
    <property type="molecule type" value="Genomic_DNA"/>
</dbReference>
<evidence type="ECO:0000313" key="1">
    <source>
        <dbReference type="EMBL" id="KAH3866501.1"/>
    </source>
</evidence>
<organism evidence="1 2">
    <name type="scientific">Dreissena polymorpha</name>
    <name type="common">Zebra mussel</name>
    <name type="synonym">Mytilus polymorpha</name>
    <dbReference type="NCBI Taxonomy" id="45954"/>
    <lineage>
        <taxon>Eukaryota</taxon>
        <taxon>Metazoa</taxon>
        <taxon>Spiralia</taxon>
        <taxon>Lophotrochozoa</taxon>
        <taxon>Mollusca</taxon>
        <taxon>Bivalvia</taxon>
        <taxon>Autobranchia</taxon>
        <taxon>Heteroconchia</taxon>
        <taxon>Euheterodonta</taxon>
        <taxon>Imparidentia</taxon>
        <taxon>Neoheterodontei</taxon>
        <taxon>Myida</taxon>
        <taxon>Dreissenoidea</taxon>
        <taxon>Dreissenidae</taxon>
        <taxon>Dreissena</taxon>
    </lineage>
</organism>
<reference evidence="1" key="1">
    <citation type="journal article" date="2019" name="bioRxiv">
        <title>The Genome of the Zebra Mussel, Dreissena polymorpha: A Resource for Invasive Species Research.</title>
        <authorList>
            <person name="McCartney M.A."/>
            <person name="Auch B."/>
            <person name="Kono T."/>
            <person name="Mallez S."/>
            <person name="Zhang Y."/>
            <person name="Obille A."/>
            <person name="Becker A."/>
            <person name="Abrahante J.E."/>
            <person name="Garbe J."/>
            <person name="Badalamenti J.P."/>
            <person name="Herman A."/>
            <person name="Mangelson H."/>
            <person name="Liachko I."/>
            <person name="Sullivan S."/>
            <person name="Sone E.D."/>
            <person name="Koren S."/>
            <person name="Silverstein K.A.T."/>
            <person name="Beckman K.B."/>
            <person name="Gohl D.M."/>
        </authorList>
    </citation>
    <scope>NUCLEOTIDE SEQUENCE</scope>
    <source>
        <strain evidence="1">Duluth1</strain>
        <tissue evidence="1">Whole animal</tissue>
    </source>
</reference>
<dbReference type="AlphaFoldDB" id="A0A9D4M137"/>
<dbReference type="Proteomes" id="UP000828390">
    <property type="component" value="Unassembled WGS sequence"/>
</dbReference>
<keyword evidence="2" id="KW-1185">Reference proteome</keyword>
<comment type="caution">
    <text evidence="1">The sequence shown here is derived from an EMBL/GenBank/DDBJ whole genome shotgun (WGS) entry which is preliminary data.</text>
</comment>
<name>A0A9D4M137_DREPO</name>
<reference evidence="1" key="2">
    <citation type="submission" date="2020-11" db="EMBL/GenBank/DDBJ databases">
        <authorList>
            <person name="McCartney M.A."/>
            <person name="Auch B."/>
            <person name="Kono T."/>
            <person name="Mallez S."/>
            <person name="Becker A."/>
            <person name="Gohl D.M."/>
            <person name="Silverstein K.A.T."/>
            <person name="Koren S."/>
            <person name="Bechman K.B."/>
            <person name="Herman A."/>
            <person name="Abrahante J.E."/>
            <person name="Garbe J."/>
        </authorList>
    </citation>
    <scope>NUCLEOTIDE SEQUENCE</scope>
    <source>
        <strain evidence="1">Duluth1</strain>
        <tissue evidence="1">Whole animal</tissue>
    </source>
</reference>
<gene>
    <name evidence="1" type="ORF">DPMN_029565</name>
</gene>
<accession>A0A9D4M137</accession>
<protein>
    <submittedName>
        <fullName evidence="1">Uncharacterized protein</fullName>
    </submittedName>
</protein>